<proteinExistence type="predicted"/>
<sequence length="235" mass="25506">MALPTFLLSFSDNLPSVTMRIKATSAGLPTKAPAAPAIIPIDILAATGVKRAKYGVKPFHKARGPSLRQTLTRTSIVPEYSGFAPGAVFIFCIRVLAISMGTGGNLPSVTIRMRATSAGLPTKAPTAPAIMPIPILAGTVGGGADDAVVYWWCLLEQHQQQLEVVTNPQIQLWLFWFIGNMYFPDGIKCEANLLAFVIERSHKSSINIVRPKANSEKIFPQRAMETRSSQQIWSS</sequence>
<evidence type="ECO:0000313" key="2">
    <source>
        <dbReference type="Proteomes" id="UP000037069"/>
    </source>
</evidence>
<dbReference type="AlphaFoldDB" id="A0A0L0BL30"/>
<gene>
    <name evidence="1" type="ORF">FF38_04817</name>
</gene>
<evidence type="ECO:0000313" key="1">
    <source>
        <dbReference type="EMBL" id="KNC20653.1"/>
    </source>
</evidence>
<accession>A0A0L0BL30</accession>
<dbReference type="Proteomes" id="UP000037069">
    <property type="component" value="Unassembled WGS sequence"/>
</dbReference>
<organism evidence="1 2">
    <name type="scientific">Lucilia cuprina</name>
    <name type="common">Green bottle fly</name>
    <name type="synonym">Australian sheep blowfly</name>
    <dbReference type="NCBI Taxonomy" id="7375"/>
    <lineage>
        <taxon>Eukaryota</taxon>
        <taxon>Metazoa</taxon>
        <taxon>Ecdysozoa</taxon>
        <taxon>Arthropoda</taxon>
        <taxon>Hexapoda</taxon>
        <taxon>Insecta</taxon>
        <taxon>Pterygota</taxon>
        <taxon>Neoptera</taxon>
        <taxon>Endopterygota</taxon>
        <taxon>Diptera</taxon>
        <taxon>Brachycera</taxon>
        <taxon>Muscomorpha</taxon>
        <taxon>Oestroidea</taxon>
        <taxon>Calliphoridae</taxon>
        <taxon>Luciliinae</taxon>
        <taxon>Lucilia</taxon>
    </lineage>
</organism>
<keyword evidence="2" id="KW-1185">Reference proteome</keyword>
<name>A0A0L0BL30_LUCCU</name>
<comment type="caution">
    <text evidence="1">The sequence shown here is derived from an EMBL/GenBank/DDBJ whole genome shotgun (WGS) entry which is preliminary data.</text>
</comment>
<reference evidence="1 2" key="1">
    <citation type="journal article" date="2015" name="Nat. Commun.">
        <title>Lucilia cuprina genome unlocks parasitic fly biology to underpin future interventions.</title>
        <authorList>
            <person name="Anstead C.A."/>
            <person name="Korhonen P.K."/>
            <person name="Young N.D."/>
            <person name="Hall R.S."/>
            <person name="Jex A.R."/>
            <person name="Murali S.C."/>
            <person name="Hughes D.S."/>
            <person name="Lee S.F."/>
            <person name="Perry T."/>
            <person name="Stroehlein A.J."/>
            <person name="Ansell B.R."/>
            <person name="Breugelmans B."/>
            <person name="Hofmann A."/>
            <person name="Qu J."/>
            <person name="Dugan S."/>
            <person name="Lee S.L."/>
            <person name="Chao H."/>
            <person name="Dinh H."/>
            <person name="Han Y."/>
            <person name="Doddapaneni H.V."/>
            <person name="Worley K.C."/>
            <person name="Muzny D.M."/>
            <person name="Ioannidis P."/>
            <person name="Waterhouse R.M."/>
            <person name="Zdobnov E.M."/>
            <person name="James P.J."/>
            <person name="Bagnall N.H."/>
            <person name="Kotze A.C."/>
            <person name="Gibbs R.A."/>
            <person name="Richards S."/>
            <person name="Batterham P."/>
            <person name="Gasser R.B."/>
        </authorList>
    </citation>
    <scope>NUCLEOTIDE SEQUENCE [LARGE SCALE GENOMIC DNA]</scope>
    <source>
        <strain evidence="1 2">LS</strain>
        <tissue evidence="1">Full body</tissue>
    </source>
</reference>
<protein>
    <submittedName>
        <fullName evidence="1">Uncharacterized protein</fullName>
    </submittedName>
</protein>
<dbReference type="EMBL" id="JRES01001708">
    <property type="protein sequence ID" value="KNC20653.1"/>
    <property type="molecule type" value="Genomic_DNA"/>
</dbReference>